<keyword evidence="2" id="KW-1185">Reference proteome</keyword>
<organism evidence="1 2">
    <name type="scientific">Dallia pectoralis</name>
    <name type="common">Alaska blackfish</name>
    <dbReference type="NCBI Taxonomy" id="75939"/>
    <lineage>
        <taxon>Eukaryota</taxon>
        <taxon>Metazoa</taxon>
        <taxon>Chordata</taxon>
        <taxon>Craniata</taxon>
        <taxon>Vertebrata</taxon>
        <taxon>Euteleostomi</taxon>
        <taxon>Actinopterygii</taxon>
        <taxon>Neopterygii</taxon>
        <taxon>Teleostei</taxon>
        <taxon>Protacanthopterygii</taxon>
        <taxon>Esociformes</taxon>
        <taxon>Umbridae</taxon>
        <taxon>Dallia</taxon>
    </lineage>
</organism>
<evidence type="ECO:0000313" key="1">
    <source>
        <dbReference type="EMBL" id="KAJ7991440.1"/>
    </source>
</evidence>
<feature type="non-terminal residue" evidence="1">
    <location>
        <position position="1"/>
    </location>
</feature>
<sequence length="76" mass="8509">KDLDFVVSGSPSACQRSGQSLTVLASSCLRQSLYCPTNIECLYWTIFILLPCCNLSLCFLEFQLYSLGSLFQIVFL</sequence>
<gene>
    <name evidence="1" type="ORF">DPEC_G00283880</name>
</gene>
<accession>A0ACC2FJI6</accession>
<reference evidence="1" key="1">
    <citation type="submission" date="2021-05" db="EMBL/GenBank/DDBJ databases">
        <authorList>
            <person name="Pan Q."/>
            <person name="Jouanno E."/>
            <person name="Zahm M."/>
            <person name="Klopp C."/>
            <person name="Cabau C."/>
            <person name="Louis A."/>
            <person name="Berthelot C."/>
            <person name="Parey E."/>
            <person name="Roest Crollius H."/>
            <person name="Montfort J."/>
            <person name="Robinson-Rechavi M."/>
            <person name="Bouchez O."/>
            <person name="Lampietro C."/>
            <person name="Lopez Roques C."/>
            <person name="Donnadieu C."/>
            <person name="Postlethwait J."/>
            <person name="Bobe J."/>
            <person name="Dillon D."/>
            <person name="Chandos A."/>
            <person name="von Hippel F."/>
            <person name="Guiguen Y."/>
        </authorList>
    </citation>
    <scope>NUCLEOTIDE SEQUENCE</scope>
    <source>
        <strain evidence="1">YG-Jan2019</strain>
    </source>
</reference>
<dbReference type="Proteomes" id="UP001157502">
    <property type="component" value="Chromosome 26"/>
</dbReference>
<dbReference type="EMBL" id="CM055753">
    <property type="protein sequence ID" value="KAJ7991440.1"/>
    <property type="molecule type" value="Genomic_DNA"/>
</dbReference>
<name>A0ACC2FJI6_DALPE</name>
<proteinExistence type="predicted"/>
<comment type="caution">
    <text evidence="1">The sequence shown here is derived from an EMBL/GenBank/DDBJ whole genome shotgun (WGS) entry which is preliminary data.</text>
</comment>
<protein>
    <submittedName>
        <fullName evidence="1">Uncharacterized protein</fullName>
    </submittedName>
</protein>
<evidence type="ECO:0000313" key="2">
    <source>
        <dbReference type="Proteomes" id="UP001157502"/>
    </source>
</evidence>